<dbReference type="InterPro" id="IPR001789">
    <property type="entry name" value="Sig_transdc_resp-reg_receiver"/>
</dbReference>
<evidence type="ECO:0000259" key="8">
    <source>
        <dbReference type="PROSITE" id="PS50110"/>
    </source>
</evidence>
<dbReference type="InterPro" id="IPR039420">
    <property type="entry name" value="WalR-like"/>
</dbReference>
<comment type="caution">
    <text evidence="10">The sequence shown here is derived from an EMBL/GenBank/DDBJ whole genome shotgun (WGS) entry which is preliminary data.</text>
</comment>
<evidence type="ECO:0000313" key="10">
    <source>
        <dbReference type="EMBL" id="MBB5021338.1"/>
    </source>
</evidence>
<evidence type="ECO:0000256" key="3">
    <source>
        <dbReference type="ARBA" id="ARBA00023015"/>
    </source>
</evidence>
<dbReference type="Proteomes" id="UP000528322">
    <property type="component" value="Unassembled WGS sequence"/>
</dbReference>
<reference evidence="10 11" key="1">
    <citation type="submission" date="2020-08" db="EMBL/GenBank/DDBJ databases">
        <title>Genomic Encyclopedia of Type Strains, Phase IV (KMG-IV): sequencing the most valuable type-strain genomes for metagenomic binning, comparative biology and taxonomic classification.</title>
        <authorList>
            <person name="Goeker M."/>
        </authorList>
    </citation>
    <scope>NUCLEOTIDE SEQUENCE [LARGE SCALE GENOMIC DNA]</scope>
    <source>
        <strain evidence="10 11">DSM 22071</strain>
    </source>
</reference>
<evidence type="ECO:0000256" key="5">
    <source>
        <dbReference type="ARBA" id="ARBA00023163"/>
    </source>
</evidence>
<dbReference type="InterPro" id="IPR011006">
    <property type="entry name" value="CheY-like_superfamily"/>
</dbReference>
<evidence type="ECO:0000256" key="2">
    <source>
        <dbReference type="ARBA" id="ARBA00023012"/>
    </source>
</evidence>
<evidence type="ECO:0000259" key="9">
    <source>
        <dbReference type="PROSITE" id="PS51755"/>
    </source>
</evidence>
<feature type="modified residue" description="4-aspartylphosphate" evidence="6">
    <location>
        <position position="62"/>
    </location>
</feature>
<name>A0A7W7Y3H3_9BACT</name>
<dbReference type="InterPro" id="IPR001867">
    <property type="entry name" value="OmpR/PhoB-type_DNA-bd"/>
</dbReference>
<dbReference type="PANTHER" id="PTHR48111:SF1">
    <property type="entry name" value="TWO-COMPONENT RESPONSE REGULATOR ORR33"/>
    <property type="match status" value="1"/>
</dbReference>
<dbReference type="EMBL" id="JACHID010000003">
    <property type="protein sequence ID" value="MBB5021338.1"/>
    <property type="molecule type" value="Genomic_DNA"/>
</dbReference>
<dbReference type="PROSITE" id="PS50110">
    <property type="entry name" value="RESPONSE_REGULATORY"/>
    <property type="match status" value="1"/>
</dbReference>
<sequence length="228" mass="26145">MENHTRESLSQMSVLVAEDDPIAREHIGTYLKRRFHKVYAVEDGEKALHLIEKHTVHIIILDIYMPLLNGMEVARILRKKDLDIPIIILTSHGEAEMLQEAVSLRLSGYILKPLRLGNLEEMLLRCVNEMHKRGRILTQLSNGATYNYVTQSVTKDGHKYALTKNEKRFLKIMLRNRNQLLSFDAICEAMDPNLEMTNCALRNLVYRLRKKIGAESIISDSGGGYTLQ</sequence>
<dbReference type="SMART" id="SM00862">
    <property type="entry name" value="Trans_reg_C"/>
    <property type="match status" value="1"/>
</dbReference>
<dbReference type="SMART" id="SM00448">
    <property type="entry name" value="REC"/>
    <property type="match status" value="1"/>
</dbReference>
<dbReference type="GO" id="GO:0000976">
    <property type="term" value="F:transcription cis-regulatory region binding"/>
    <property type="evidence" value="ECO:0007669"/>
    <property type="project" value="TreeGrafter"/>
</dbReference>
<dbReference type="GO" id="GO:0032993">
    <property type="term" value="C:protein-DNA complex"/>
    <property type="evidence" value="ECO:0007669"/>
    <property type="project" value="TreeGrafter"/>
</dbReference>
<dbReference type="SUPFAM" id="SSF52172">
    <property type="entry name" value="CheY-like"/>
    <property type="match status" value="1"/>
</dbReference>
<keyword evidence="11" id="KW-1185">Reference proteome</keyword>
<dbReference type="CDD" id="cd17536">
    <property type="entry name" value="REC_YesN-like"/>
    <property type="match status" value="1"/>
</dbReference>
<dbReference type="PANTHER" id="PTHR48111">
    <property type="entry name" value="REGULATOR OF RPOS"/>
    <property type="match status" value="1"/>
</dbReference>
<dbReference type="InterPro" id="IPR016032">
    <property type="entry name" value="Sig_transdc_resp-reg_C-effctor"/>
</dbReference>
<dbReference type="Pfam" id="PF00072">
    <property type="entry name" value="Response_reg"/>
    <property type="match status" value="1"/>
</dbReference>
<feature type="DNA-binding region" description="OmpR/PhoB-type" evidence="7">
    <location>
        <begin position="135"/>
        <end position="228"/>
    </location>
</feature>
<keyword evidence="1 6" id="KW-0597">Phosphoprotein</keyword>
<dbReference type="Pfam" id="PF00486">
    <property type="entry name" value="Trans_reg_C"/>
    <property type="match status" value="1"/>
</dbReference>
<feature type="domain" description="OmpR/PhoB-type" evidence="9">
    <location>
        <begin position="135"/>
        <end position="228"/>
    </location>
</feature>
<evidence type="ECO:0000256" key="7">
    <source>
        <dbReference type="PROSITE-ProRule" id="PRU01091"/>
    </source>
</evidence>
<dbReference type="AlphaFoldDB" id="A0A7W7Y3H3"/>
<dbReference type="InterPro" id="IPR036388">
    <property type="entry name" value="WH-like_DNA-bd_sf"/>
</dbReference>
<keyword evidence="5" id="KW-0804">Transcription</keyword>
<keyword evidence="4 7" id="KW-0238">DNA-binding</keyword>
<organism evidence="10 11">
    <name type="scientific">Desulfurispira natronophila</name>
    <dbReference type="NCBI Taxonomy" id="682562"/>
    <lineage>
        <taxon>Bacteria</taxon>
        <taxon>Pseudomonadati</taxon>
        <taxon>Chrysiogenota</taxon>
        <taxon>Chrysiogenia</taxon>
        <taxon>Chrysiogenales</taxon>
        <taxon>Chrysiogenaceae</taxon>
        <taxon>Desulfurispira</taxon>
    </lineage>
</organism>
<dbReference type="PROSITE" id="PS51755">
    <property type="entry name" value="OMPR_PHOB"/>
    <property type="match status" value="1"/>
</dbReference>
<dbReference type="GO" id="GO:0005829">
    <property type="term" value="C:cytosol"/>
    <property type="evidence" value="ECO:0007669"/>
    <property type="project" value="TreeGrafter"/>
</dbReference>
<proteinExistence type="predicted"/>
<gene>
    <name evidence="10" type="ORF">HNR37_000647</name>
</gene>
<evidence type="ECO:0000256" key="4">
    <source>
        <dbReference type="ARBA" id="ARBA00023125"/>
    </source>
</evidence>
<dbReference type="Gene3D" id="1.10.10.10">
    <property type="entry name" value="Winged helix-like DNA-binding domain superfamily/Winged helix DNA-binding domain"/>
    <property type="match status" value="1"/>
</dbReference>
<keyword evidence="3" id="KW-0805">Transcription regulation</keyword>
<dbReference type="RefSeq" id="WP_183729855.1">
    <property type="nucleotide sequence ID" value="NZ_JACHID010000003.1"/>
</dbReference>
<dbReference type="GO" id="GO:0000156">
    <property type="term" value="F:phosphorelay response regulator activity"/>
    <property type="evidence" value="ECO:0007669"/>
    <property type="project" value="TreeGrafter"/>
</dbReference>
<evidence type="ECO:0000256" key="1">
    <source>
        <dbReference type="ARBA" id="ARBA00022553"/>
    </source>
</evidence>
<dbReference type="Gene3D" id="3.40.50.2300">
    <property type="match status" value="1"/>
</dbReference>
<protein>
    <submittedName>
        <fullName evidence="10">DNA-binding response OmpR family regulator</fullName>
    </submittedName>
</protein>
<evidence type="ECO:0000256" key="6">
    <source>
        <dbReference type="PROSITE-ProRule" id="PRU00169"/>
    </source>
</evidence>
<keyword evidence="2" id="KW-0902">Two-component regulatory system</keyword>
<dbReference type="SUPFAM" id="SSF46894">
    <property type="entry name" value="C-terminal effector domain of the bipartite response regulators"/>
    <property type="match status" value="1"/>
</dbReference>
<dbReference type="GO" id="GO:0006355">
    <property type="term" value="P:regulation of DNA-templated transcription"/>
    <property type="evidence" value="ECO:0007669"/>
    <property type="project" value="InterPro"/>
</dbReference>
<feature type="domain" description="Response regulatory" evidence="8">
    <location>
        <begin position="13"/>
        <end position="127"/>
    </location>
</feature>
<accession>A0A7W7Y3H3</accession>
<evidence type="ECO:0000313" key="11">
    <source>
        <dbReference type="Proteomes" id="UP000528322"/>
    </source>
</evidence>